<feature type="transmembrane region" description="Helical" evidence="7">
    <location>
        <begin position="45"/>
        <end position="66"/>
    </location>
</feature>
<proteinExistence type="predicted"/>
<name>A0AAP0F2M9_9MAGN</name>
<keyword evidence="6 7" id="KW-0472">Membrane</keyword>
<dbReference type="PANTHER" id="PTHR48017">
    <property type="entry name" value="OS05G0424000 PROTEIN-RELATED"/>
    <property type="match status" value="1"/>
</dbReference>
<keyword evidence="4" id="KW-0029">Amino-acid transport</keyword>
<sequence length="112" mass="13029">METFMVKKMKFKPSLPLRVIGRSLYVALTMFLGMTFPFFGALLGFFGGFAFAPTTYFLPCIIWLIIFKPKRFSFSWFMNWFCIIFGVLLMVLSPIGALRDIIVQAKTYKFYS</sequence>
<evidence type="ECO:0000256" key="3">
    <source>
        <dbReference type="ARBA" id="ARBA00022692"/>
    </source>
</evidence>
<evidence type="ECO:0000256" key="5">
    <source>
        <dbReference type="ARBA" id="ARBA00022989"/>
    </source>
</evidence>
<keyword evidence="3 7" id="KW-0812">Transmembrane</keyword>
<dbReference type="InterPro" id="IPR013057">
    <property type="entry name" value="AA_transpt_TM"/>
</dbReference>
<keyword evidence="2" id="KW-0813">Transport</keyword>
<evidence type="ECO:0000259" key="8">
    <source>
        <dbReference type="Pfam" id="PF01490"/>
    </source>
</evidence>
<dbReference type="EMBL" id="JBBNAG010000009">
    <property type="protein sequence ID" value="KAK9104200.1"/>
    <property type="molecule type" value="Genomic_DNA"/>
</dbReference>
<gene>
    <name evidence="9" type="ORF">Scep_021044</name>
</gene>
<organism evidence="9 10">
    <name type="scientific">Stephania cephalantha</name>
    <dbReference type="NCBI Taxonomy" id="152367"/>
    <lineage>
        <taxon>Eukaryota</taxon>
        <taxon>Viridiplantae</taxon>
        <taxon>Streptophyta</taxon>
        <taxon>Embryophyta</taxon>
        <taxon>Tracheophyta</taxon>
        <taxon>Spermatophyta</taxon>
        <taxon>Magnoliopsida</taxon>
        <taxon>Ranunculales</taxon>
        <taxon>Menispermaceae</taxon>
        <taxon>Menispermoideae</taxon>
        <taxon>Cissampelideae</taxon>
        <taxon>Stephania</taxon>
    </lineage>
</organism>
<dbReference type="Pfam" id="PF01490">
    <property type="entry name" value="Aa_trans"/>
    <property type="match status" value="1"/>
</dbReference>
<protein>
    <recommendedName>
        <fullName evidence="8">Amino acid transporter transmembrane domain-containing protein</fullName>
    </recommendedName>
</protein>
<dbReference type="GO" id="GO:0006865">
    <property type="term" value="P:amino acid transport"/>
    <property type="evidence" value="ECO:0007669"/>
    <property type="project" value="UniProtKB-KW"/>
</dbReference>
<evidence type="ECO:0000313" key="9">
    <source>
        <dbReference type="EMBL" id="KAK9104200.1"/>
    </source>
</evidence>
<evidence type="ECO:0000256" key="6">
    <source>
        <dbReference type="ARBA" id="ARBA00023136"/>
    </source>
</evidence>
<feature type="transmembrane region" description="Helical" evidence="7">
    <location>
        <begin position="20"/>
        <end position="39"/>
    </location>
</feature>
<evidence type="ECO:0000256" key="2">
    <source>
        <dbReference type="ARBA" id="ARBA00022448"/>
    </source>
</evidence>
<dbReference type="AlphaFoldDB" id="A0AAP0F2M9"/>
<dbReference type="Proteomes" id="UP001419268">
    <property type="component" value="Unassembled WGS sequence"/>
</dbReference>
<dbReference type="GO" id="GO:0016020">
    <property type="term" value="C:membrane"/>
    <property type="evidence" value="ECO:0007669"/>
    <property type="project" value="UniProtKB-SubCell"/>
</dbReference>
<evidence type="ECO:0000256" key="7">
    <source>
        <dbReference type="SAM" id="Phobius"/>
    </source>
</evidence>
<reference evidence="9 10" key="1">
    <citation type="submission" date="2024-01" db="EMBL/GenBank/DDBJ databases">
        <title>Genome assemblies of Stephania.</title>
        <authorList>
            <person name="Yang L."/>
        </authorList>
    </citation>
    <scope>NUCLEOTIDE SEQUENCE [LARGE SCALE GENOMIC DNA]</scope>
    <source>
        <strain evidence="9">JXDWG</strain>
        <tissue evidence="9">Leaf</tissue>
    </source>
</reference>
<comment type="caution">
    <text evidence="9">The sequence shown here is derived from an EMBL/GenBank/DDBJ whole genome shotgun (WGS) entry which is preliminary data.</text>
</comment>
<comment type="subcellular location">
    <subcellularLocation>
        <location evidence="1">Membrane</location>
    </subcellularLocation>
</comment>
<feature type="domain" description="Amino acid transporter transmembrane" evidence="8">
    <location>
        <begin position="7"/>
        <end position="97"/>
    </location>
</feature>
<feature type="transmembrane region" description="Helical" evidence="7">
    <location>
        <begin position="78"/>
        <end position="98"/>
    </location>
</feature>
<evidence type="ECO:0000313" key="10">
    <source>
        <dbReference type="Proteomes" id="UP001419268"/>
    </source>
</evidence>
<evidence type="ECO:0000256" key="4">
    <source>
        <dbReference type="ARBA" id="ARBA00022970"/>
    </source>
</evidence>
<evidence type="ECO:0000256" key="1">
    <source>
        <dbReference type="ARBA" id="ARBA00004370"/>
    </source>
</evidence>
<accession>A0AAP0F2M9</accession>
<keyword evidence="10" id="KW-1185">Reference proteome</keyword>
<keyword evidence="5 7" id="KW-1133">Transmembrane helix</keyword>